<dbReference type="PANTHER" id="PTHR36142:SF2">
    <property type="entry name" value="METALLO-HYDROLASE_OXIDOREDUCTASE SUPERFAMILY PROTEIN"/>
    <property type="match status" value="1"/>
</dbReference>
<evidence type="ECO:0000313" key="2">
    <source>
        <dbReference type="Proteomes" id="UP000007264"/>
    </source>
</evidence>
<gene>
    <name evidence="1" type="ORF">COCSUDRAFT_83595</name>
</gene>
<dbReference type="InterPro" id="IPR036866">
    <property type="entry name" value="RibonucZ/Hydroxyglut_hydro"/>
</dbReference>
<dbReference type="AlphaFoldDB" id="I0YKT6"/>
<accession>I0YKT6</accession>
<dbReference type="STRING" id="574566.I0YKT6"/>
<dbReference type="EMBL" id="AGSI01000021">
    <property type="protein sequence ID" value="EIE19005.1"/>
    <property type="molecule type" value="Genomic_DNA"/>
</dbReference>
<proteinExistence type="predicted"/>
<evidence type="ECO:0000313" key="1">
    <source>
        <dbReference type="EMBL" id="EIE19005.1"/>
    </source>
</evidence>
<name>I0YKT6_COCSC</name>
<dbReference type="PANTHER" id="PTHR36142">
    <property type="entry name" value="METALLO-HYDROLASE/OXIDOREDUCTASE SUPERFAMILY PROTEIN"/>
    <property type="match status" value="1"/>
</dbReference>
<keyword evidence="2" id="KW-1185">Reference proteome</keyword>
<dbReference type="eggNOG" id="ENOG502QQUU">
    <property type="taxonomic scope" value="Eukaryota"/>
</dbReference>
<dbReference type="GeneID" id="17036768"/>
<organism evidence="1 2">
    <name type="scientific">Coccomyxa subellipsoidea (strain C-169)</name>
    <name type="common">Green microalga</name>
    <dbReference type="NCBI Taxonomy" id="574566"/>
    <lineage>
        <taxon>Eukaryota</taxon>
        <taxon>Viridiplantae</taxon>
        <taxon>Chlorophyta</taxon>
        <taxon>core chlorophytes</taxon>
        <taxon>Trebouxiophyceae</taxon>
        <taxon>Trebouxiophyceae incertae sedis</taxon>
        <taxon>Coccomyxaceae</taxon>
        <taxon>Coccomyxa</taxon>
        <taxon>Coccomyxa subellipsoidea</taxon>
    </lineage>
</organism>
<dbReference type="Pfam" id="PF13483">
    <property type="entry name" value="Lactamase_B_3"/>
    <property type="match status" value="1"/>
</dbReference>
<dbReference type="Gene3D" id="3.60.15.10">
    <property type="entry name" value="Ribonuclease Z/Hydroxyacylglutathione hydrolase-like"/>
    <property type="match status" value="1"/>
</dbReference>
<dbReference type="RefSeq" id="XP_005643549.1">
    <property type="nucleotide sequence ID" value="XM_005643492.1"/>
</dbReference>
<dbReference type="OrthoDB" id="332863at2759"/>
<protein>
    <recommendedName>
        <fullName evidence="3">Metallo-beta-lactamase domain-containing protein</fullName>
    </recommendedName>
</protein>
<reference evidence="1 2" key="1">
    <citation type="journal article" date="2012" name="Genome Biol.">
        <title>The genome of the polar eukaryotic microalga coccomyxa subellipsoidea reveals traits of cold adaptation.</title>
        <authorList>
            <person name="Blanc G."/>
            <person name="Agarkova I."/>
            <person name="Grimwood J."/>
            <person name="Kuo A."/>
            <person name="Brueggeman A."/>
            <person name="Dunigan D."/>
            <person name="Gurnon J."/>
            <person name="Ladunga I."/>
            <person name="Lindquist E."/>
            <person name="Lucas S."/>
            <person name="Pangilinan J."/>
            <person name="Proschold T."/>
            <person name="Salamov A."/>
            <person name="Schmutz J."/>
            <person name="Weeks D."/>
            <person name="Yamada T."/>
            <person name="Claverie J.M."/>
            <person name="Grigoriev I."/>
            <person name="Van Etten J."/>
            <person name="Lomsadze A."/>
            <person name="Borodovsky M."/>
        </authorList>
    </citation>
    <scope>NUCLEOTIDE SEQUENCE [LARGE SCALE GENOMIC DNA]</scope>
    <source>
        <strain evidence="1 2">C-169</strain>
    </source>
</reference>
<sequence>MVIIVWPAGRGRGAAAMMTDGALMIDSSMANICRGVSILVDPWLVEELTFAGQAWLYRGKKTHIPPLDLNKITEGVDALILSQASRITSFPFQSGLPDHAHVPTLERLPKDLHVVASPAGAKVAAGLGFKNVTALDHGEEIAIADGKMTIRATAGALVGPPWAKRENGFVFREQVPDGITLYYEPHCDYDESSLAGVDSADIVITPCVNQELLNYPLVMGKDNVVGLLKRLRPSVLLPLVNAEFDSEGPLSKLISEKGSVQELEPQLQPEGLENVRVLVPEPAKPLTVEL</sequence>
<dbReference type="KEGG" id="csl:COCSUDRAFT_83595"/>
<dbReference type="Proteomes" id="UP000007264">
    <property type="component" value="Unassembled WGS sequence"/>
</dbReference>
<evidence type="ECO:0008006" key="3">
    <source>
        <dbReference type="Google" id="ProtNLM"/>
    </source>
</evidence>
<comment type="caution">
    <text evidence="1">The sequence shown here is derived from an EMBL/GenBank/DDBJ whole genome shotgun (WGS) entry which is preliminary data.</text>
</comment>